<keyword evidence="4" id="KW-1185">Reference proteome</keyword>
<dbReference type="RefSeq" id="WP_177238803.1">
    <property type="nucleotide sequence ID" value="NZ_FOUY01000057.1"/>
</dbReference>
<dbReference type="Proteomes" id="UP000199614">
    <property type="component" value="Unassembled WGS sequence"/>
</dbReference>
<dbReference type="CDD" id="cd10918">
    <property type="entry name" value="CE4_NodB_like_5s_6s"/>
    <property type="match status" value="1"/>
</dbReference>
<dbReference type="PANTHER" id="PTHR34216:SF7">
    <property type="entry name" value="POLY-BETA-1,6-N-ACETYL-D-GLUCOSAMINE N-DEACETYLASE"/>
    <property type="match status" value="1"/>
</dbReference>
<proteinExistence type="predicted"/>
<dbReference type="InterPro" id="IPR051398">
    <property type="entry name" value="Polysacch_Deacetylase"/>
</dbReference>
<accession>A0A1I5H471</accession>
<dbReference type="Pfam" id="PF01522">
    <property type="entry name" value="Polysacc_deac_1"/>
    <property type="match status" value="1"/>
</dbReference>
<evidence type="ECO:0000313" key="4">
    <source>
        <dbReference type="Proteomes" id="UP000199614"/>
    </source>
</evidence>
<feature type="domain" description="NodB homology" evidence="2">
    <location>
        <begin position="31"/>
        <end position="160"/>
    </location>
</feature>
<dbReference type="InterPro" id="IPR002509">
    <property type="entry name" value="NODB_dom"/>
</dbReference>
<evidence type="ECO:0000313" key="3">
    <source>
        <dbReference type="EMBL" id="SFO43078.1"/>
    </source>
</evidence>
<dbReference type="AlphaFoldDB" id="A0A1I5H471"/>
<dbReference type="SUPFAM" id="SSF88713">
    <property type="entry name" value="Glycoside hydrolase/deacetylase"/>
    <property type="match status" value="1"/>
</dbReference>
<organism evidence="3 4">
    <name type="scientific">Pseudonocardia ammonioxydans</name>
    <dbReference type="NCBI Taxonomy" id="260086"/>
    <lineage>
        <taxon>Bacteria</taxon>
        <taxon>Bacillati</taxon>
        <taxon>Actinomycetota</taxon>
        <taxon>Actinomycetes</taxon>
        <taxon>Pseudonocardiales</taxon>
        <taxon>Pseudonocardiaceae</taxon>
        <taxon>Pseudonocardia</taxon>
    </lineage>
</organism>
<evidence type="ECO:0000256" key="1">
    <source>
        <dbReference type="ARBA" id="ARBA00022729"/>
    </source>
</evidence>
<dbReference type="EMBL" id="FOUY01000057">
    <property type="protein sequence ID" value="SFO43078.1"/>
    <property type="molecule type" value="Genomic_DNA"/>
</dbReference>
<name>A0A1I5H471_PSUAM</name>
<sequence>MSLLEEHLHFLTTTGWKLVGVTEARQLLEENRSRPVIALSFDDALLDFLNAYDLLRRFGARATLYVPTGAVGRRASRWEPRERSHLGWDELAHLGGAGVEIGSRAVNARAQNGLRVATDEVQASKNELEDRLGLHVESFCYPAGVSSAQMRSAISRAGYASACTTEFRVASSADDVLALPRLRIRPNSTGAGIEEQVQRDRVGFSPPIRRTASSVWHMTCRTASRITHGTPQGYRARRD</sequence>
<keyword evidence="1" id="KW-0732">Signal</keyword>
<evidence type="ECO:0000259" key="2">
    <source>
        <dbReference type="Pfam" id="PF01522"/>
    </source>
</evidence>
<dbReference type="InterPro" id="IPR011330">
    <property type="entry name" value="Glyco_hydro/deAcase_b/a-brl"/>
</dbReference>
<dbReference type="GO" id="GO:0016810">
    <property type="term" value="F:hydrolase activity, acting on carbon-nitrogen (but not peptide) bonds"/>
    <property type="evidence" value="ECO:0007669"/>
    <property type="project" value="InterPro"/>
</dbReference>
<gene>
    <name evidence="3" type="ORF">SAMN05216207_10577</name>
</gene>
<dbReference type="PANTHER" id="PTHR34216">
    <property type="match status" value="1"/>
</dbReference>
<dbReference type="STRING" id="260086.SAMN05216207_10577"/>
<protein>
    <submittedName>
        <fullName evidence="3">Polysaccharide deacetylase</fullName>
    </submittedName>
</protein>
<reference evidence="3 4" key="1">
    <citation type="submission" date="2016-10" db="EMBL/GenBank/DDBJ databases">
        <authorList>
            <person name="de Groot N.N."/>
        </authorList>
    </citation>
    <scope>NUCLEOTIDE SEQUENCE [LARGE SCALE GENOMIC DNA]</scope>
    <source>
        <strain evidence="3 4">CGMCC 4.1877</strain>
    </source>
</reference>
<dbReference type="Gene3D" id="3.20.20.370">
    <property type="entry name" value="Glycoside hydrolase/deacetylase"/>
    <property type="match status" value="1"/>
</dbReference>
<dbReference type="GO" id="GO:0005975">
    <property type="term" value="P:carbohydrate metabolic process"/>
    <property type="evidence" value="ECO:0007669"/>
    <property type="project" value="InterPro"/>
</dbReference>